<gene>
    <name evidence="3" type="ORF">BDK51DRAFT_49194</name>
</gene>
<keyword evidence="2" id="KW-0812">Transmembrane</keyword>
<dbReference type="AlphaFoldDB" id="A0A4P9W2K7"/>
<feature type="region of interest" description="Disordered" evidence="1">
    <location>
        <begin position="43"/>
        <end position="82"/>
    </location>
</feature>
<feature type="compositionally biased region" description="Polar residues" evidence="1">
    <location>
        <begin position="266"/>
        <end position="276"/>
    </location>
</feature>
<feature type="compositionally biased region" description="Pro residues" evidence="1">
    <location>
        <begin position="151"/>
        <end position="166"/>
    </location>
</feature>
<name>A0A4P9W2K7_9FUNG</name>
<evidence type="ECO:0000313" key="4">
    <source>
        <dbReference type="Proteomes" id="UP000269721"/>
    </source>
</evidence>
<organism evidence="3 4">
    <name type="scientific">Blyttiomyces helicus</name>
    <dbReference type="NCBI Taxonomy" id="388810"/>
    <lineage>
        <taxon>Eukaryota</taxon>
        <taxon>Fungi</taxon>
        <taxon>Fungi incertae sedis</taxon>
        <taxon>Chytridiomycota</taxon>
        <taxon>Chytridiomycota incertae sedis</taxon>
        <taxon>Chytridiomycetes</taxon>
        <taxon>Chytridiomycetes incertae sedis</taxon>
        <taxon>Blyttiomyces</taxon>
    </lineage>
</organism>
<accession>A0A4P9W2K7</accession>
<dbReference type="EMBL" id="ML000260">
    <property type="protein sequence ID" value="RKO84306.1"/>
    <property type="molecule type" value="Genomic_DNA"/>
</dbReference>
<keyword evidence="4" id="KW-1185">Reference proteome</keyword>
<dbReference type="Proteomes" id="UP000269721">
    <property type="component" value="Unassembled WGS sequence"/>
</dbReference>
<protein>
    <submittedName>
        <fullName evidence="3">Uncharacterized protein</fullName>
    </submittedName>
</protein>
<feature type="transmembrane region" description="Helical" evidence="2">
    <location>
        <begin position="89"/>
        <end position="110"/>
    </location>
</feature>
<feature type="region of interest" description="Disordered" evidence="1">
    <location>
        <begin position="248"/>
        <end position="307"/>
    </location>
</feature>
<evidence type="ECO:0000256" key="1">
    <source>
        <dbReference type="SAM" id="MobiDB-lite"/>
    </source>
</evidence>
<keyword evidence="2" id="KW-1133">Transmembrane helix</keyword>
<keyword evidence="2" id="KW-0472">Membrane</keyword>
<evidence type="ECO:0000313" key="3">
    <source>
        <dbReference type="EMBL" id="RKO84306.1"/>
    </source>
</evidence>
<feature type="compositionally biased region" description="Low complexity" evidence="1">
    <location>
        <begin position="54"/>
        <end position="82"/>
    </location>
</feature>
<sequence>MSAPSPPCANDVQCDEITAGVMPFCVGIVNGYGSCSATRATGQVAPSPSHQLPTGVTPSPAPSSSALPSSTLLNSSASSGSSGLSTTTVAIIGAVAGLVVIAAIFAFICCRRRKVARGEVSEVGGAVLLKPQANAPEGPTPPTPSSSRKPPSSPTPAPTSPSPSPLTPSVISATAALAHHGVPPAMAHDAHSLPTSNYDHSAHELAHHEVTPPHAAYDALAAHAAHVAPAADYSDALTGAMLTAAQQLPPQPTGVDHRDFYDTPPRQVQRTLSAPRQPSDDTLMRRRAAEKEEEQSPTYLPHPIGPTNPDGRGYYFVAYGREFDGLLDDQGRFHFADMETYEAYYYLSTGSSRRMSVDSIVSIEEPVRRPPRIDRAEVRRSAADFAVVDRPDVMENAGFRNRDDY</sequence>
<proteinExistence type="predicted"/>
<feature type="compositionally biased region" description="Basic and acidic residues" evidence="1">
    <location>
        <begin position="278"/>
        <end position="290"/>
    </location>
</feature>
<reference evidence="4" key="1">
    <citation type="journal article" date="2018" name="Nat. Microbiol.">
        <title>Leveraging single-cell genomics to expand the fungal tree of life.</title>
        <authorList>
            <person name="Ahrendt S.R."/>
            <person name="Quandt C.A."/>
            <person name="Ciobanu D."/>
            <person name="Clum A."/>
            <person name="Salamov A."/>
            <person name="Andreopoulos B."/>
            <person name="Cheng J.F."/>
            <person name="Woyke T."/>
            <person name="Pelin A."/>
            <person name="Henrissat B."/>
            <person name="Reynolds N.K."/>
            <person name="Benny G.L."/>
            <person name="Smith M.E."/>
            <person name="James T.Y."/>
            <person name="Grigoriev I.V."/>
        </authorList>
    </citation>
    <scope>NUCLEOTIDE SEQUENCE [LARGE SCALE GENOMIC DNA]</scope>
</reference>
<evidence type="ECO:0000256" key="2">
    <source>
        <dbReference type="SAM" id="Phobius"/>
    </source>
</evidence>
<feature type="compositionally biased region" description="Polar residues" evidence="1">
    <location>
        <begin position="43"/>
        <end position="52"/>
    </location>
</feature>
<feature type="region of interest" description="Disordered" evidence="1">
    <location>
        <begin position="131"/>
        <end position="169"/>
    </location>
</feature>